<dbReference type="Pfam" id="PF21274">
    <property type="entry name" value="Rng_hyd_C"/>
    <property type="match status" value="1"/>
</dbReference>
<evidence type="ECO:0000313" key="6">
    <source>
        <dbReference type="Proteomes" id="UP001172673"/>
    </source>
</evidence>
<organism evidence="5 6">
    <name type="scientific">Cladophialophora chaetospira</name>
    <dbReference type="NCBI Taxonomy" id="386627"/>
    <lineage>
        <taxon>Eukaryota</taxon>
        <taxon>Fungi</taxon>
        <taxon>Dikarya</taxon>
        <taxon>Ascomycota</taxon>
        <taxon>Pezizomycotina</taxon>
        <taxon>Eurotiomycetes</taxon>
        <taxon>Chaetothyriomycetidae</taxon>
        <taxon>Chaetothyriales</taxon>
        <taxon>Herpotrichiellaceae</taxon>
        <taxon>Cladophialophora</taxon>
    </lineage>
</organism>
<dbReference type="Gene3D" id="3.50.50.60">
    <property type="entry name" value="FAD/NAD(P)-binding domain"/>
    <property type="match status" value="1"/>
</dbReference>
<evidence type="ECO:0000256" key="2">
    <source>
        <dbReference type="ARBA" id="ARBA00022827"/>
    </source>
</evidence>
<protein>
    <recommendedName>
        <fullName evidence="4">FAD-binding domain-containing protein</fullName>
    </recommendedName>
</protein>
<keyword evidence="2" id="KW-0274">FAD</keyword>
<dbReference type="PRINTS" id="PR00420">
    <property type="entry name" value="RNGMNOXGNASE"/>
</dbReference>
<keyword evidence="3" id="KW-0560">Oxidoreductase</keyword>
<dbReference type="PANTHER" id="PTHR43004:SF8">
    <property type="entry name" value="FAD-BINDING DOMAIN-CONTAINING PROTEIN-RELATED"/>
    <property type="match status" value="1"/>
</dbReference>
<dbReference type="InterPro" id="IPR002938">
    <property type="entry name" value="FAD-bd"/>
</dbReference>
<feature type="domain" description="FAD-binding" evidence="4">
    <location>
        <begin position="13"/>
        <end position="374"/>
    </location>
</feature>
<dbReference type="GO" id="GO:0016709">
    <property type="term" value="F:oxidoreductase activity, acting on paired donors, with incorporation or reduction of molecular oxygen, NAD(P)H as one donor, and incorporation of one atom of oxygen"/>
    <property type="evidence" value="ECO:0007669"/>
    <property type="project" value="UniProtKB-ARBA"/>
</dbReference>
<dbReference type="SUPFAM" id="SSF51905">
    <property type="entry name" value="FAD/NAD(P)-binding domain"/>
    <property type="match status" value="1"/>
</dbReference>
<dbReference type="Pfam" id="PF01494">
    <property type="entry name" value="FAD_binding_3"/>
    <property type="match status" value="1"/>
</dbReference>
<dbReference type="GO" id="GO:0071949">
    <property type="term" value="F:FAD binding"/>
    <property type="evidence" value="ECO:0007669"/>
    <property type="project" value="InterPro"/>
</dbReference>
<dbReference type="Gene3D" id="3.30.9.10">
    <property type="entry name" value="D-Amino Acid Oxidase, subunit A, domain 2"/>
    <property type="match status" value="1"/>
</dbReference>
<evidence type="ECO:0000256" key="1">
    <source>
        <dbReference type="ARBA" id="ARBA00022630"/>
    </source>
</evidence>
<gene>
    <name evidence="5" type="ORF">H2200_012584</name>
</gene>
<name>A0AA38WX85_9EURO</name>
<keyword evidence="1" id="KW-0285">Flavoprotein</keyword>
<sequence length="592" mass="65607">MAVSNGVCHDISTPVLVVGAGPAGATTALLLGRYGIPSVVISRHRGTANTPRAHIFNQRAMEVLRDAGIEGPVKHVASTKEQIAHVAWLHTLNGEEYGRVYAWGAKPDRIGEYLVASPCEMSDLPQSVLEPVLVSEARRLGADIRFSTEFLSQRQSSDGKIVTSVHNRNTSETYNITSQYLVGADGARSRVLDSLEIPIDGKSLSDAFGVHIRADMTQYFIHRPGSMVWILNPDAPDWSSHGSIRMVRPWTEFMVSMHNAKADTYHEPRKEDVLKRLHQMIGDDSVHIEILDISRWTINDQVARTWHKGRVFCIGDAVHRHPPINGLGSNTCISDAFNISWKLAYVLQGLADPSILDSLTAERKPVGDGVVRRANTGMLVHRKLWALMGSTREERSIVSNTLRSATVEGAALRKRLRTIIEDTDDEFNALGIQMNQVYSASSLTVIEEGDIRPDVSNVNLLKQQVISTFPGYHLPHVWVVKDSLSERISTLDLAGHGQFTLFTGIGGKPWIEAAEDVTREIGLPLKGYGIGSGLDYLDASWDWERVRGVDEDGVVLVRPDHFVCWRYIRAPADPAKRLREVIQQLLGLPARV</sequence>
<dbReference type="InterPro" id="IPR050641">
    <property type="entry name" value="RIFMO-like"/>
</dbReference>
<evidence type="ECO:0000256" key="3">
    <source>
        <dbReference type="ARBA" id="ARBA00023002"/>
    </source>
</evidence>
<dbReference type="Gene3D" id="3.40.30.120">
    <property type="match status" value="1"/>
</dbReference>
<dbReference type="EMBL" id="JAPDRK010000024">
    <property type="protein sequence ID" value="KAJ9602804.1"/>
    <property type="molecule type" value="Genomic_DNA"/>
</dbReference>
<dbReference type="Proteomes" id="UP001172673">
    <property type="component" value="Unassembled WGS sequence"/>
</dbReference>
<proteinExistence type="predicted"/>
<keyword evidence="6" id="KW-1185">Reference proteome</keyword>
<dbReference type="AlphaFoldDB" id="A0AA38WX85"/>
<accession>A0AA38WX85</accession>
<reference evidence="5" key="1">
    <citation type="submission" date="2022-10" db="EMBL/GenBank/DDBJ databases">
        <title>Culturing micro-colonial fungi from biological soil crusts in the Mojave desert and describing Neophaeococcomyces mojavensis, and introducing the new genera and species Taxawa tesnikishii.</title>
        <authorList>
            <person name="Kurbessoian T."/>
            <person name="Stajich J.E."/>
        </authorList>
    </citation>
    <scope>NUCLEOTIDE SEQUENCE</scope>
    <source>
        <strain evidence="5">TK_41</strain>
    </source>
</reference>
<evidence type="ECO:0000313" key="5">
    <source>
        <dbReference type="EMBL" id="KAJ9602804.1"/>
    </source>
</evidence>
<dbReference type="InterPro" id="IPR036188">
    <property type="entry name" value="FAD/NAD-bd_sf"/>
</dbReference>
<comment type="caution">
    <text evidence="5">The sequence shown here is derived from an EMBL/GenBank/DDBJ whole genome shotgun (WGS) entry which is preliminary data.</text>
</comment>
<dbReference type="PANTHER" id="PTHR43004">
    <property type="entry name" value="TRK SYSTEM POTASSIUM UPTAKE PROTEIN"/>
    <property type="match status" value="1"/>
</dbReference>
<evidence type="ECO:0000259" key="4">
    <source>
        <dbReference type="Pfam" id="PF01494"/>
    </source>
</evidence>